<protein>
    <submittedName>
        <fullName evidence="1">13821_t:CDS:1</fullName>
    </submittedName>
</protein>
<organism evidence="1 2">
    <name type="scientific">Dentiscutata erythropus</name>
    <dbReference type="NCBI Taxonomy" id="1348616"/>
    <lineage>
        <taxon>Eukaryota</taxon>
        <taxon>Fungi</taxon>
        <taxon>Fungi incertae sedis</taxon>
        <taxon>Mucoromycota</taxon>
        <taxon>Glomeromycotina</taxon>
        <taxon>Glomeromycetes</taxon>
        <taxon>Diversisporales</taxon>
        <taxon>Gigasporaceae</taxon>
        <taxon>Dentiscutata</taxon>
    </lineage>
</organism>
<sequence length="40" mass="4027">MLILNVGVSSRSFEIGSTSVGVNMSSNIEVGGTSVGVLNN</sequence>
<feature type="non-terminal residue" evidence="1">
    <location>
        <position position="40"/>
    </location>
</feature>
<evidence type="ECO:0000313" key="2">
    <source>
        <dbReference type="Proteomes" id="UP000789405"/>
    </source>
</evidence>
<dbReference type="Proteomes" id="UP000789405">
    <property type="component" value="Unassembled WGS sequence"/>
</dbReference>
<gene>
    <name evidence="1" type="ORF">DERYTH_LOCUS15471</name>
</gene>
<keyword evidence="2" id="KW-1185">Reference proteome</keyword>
<evidence type="ECO:0000313" key="1">
    <source>
        <dbReference type="EMBL" id="CAG8735029.1"/>
    </source>
</evidence>
<name>A0A9N9NHN7_9GLOM</name>
<dbReference type="EMBL" id="CAJVPY010012566">
    <property type="protein sequence ID" value="CAG8735029.1"/>
    <property type="molecule type" value="Genomic_DNA"/>
</dbReference>
<proteinExistence type="predicted"/>
<comment type="caution">
    <text evidence="1">The sequence shown here is derived from an EMBL/GenBank/DDBJ whole genome shotgun (WGS) entry which is preliminary data.</text>
</comment>
<accession>A0A9N9NHN7</accession>
<feature type="non-terminal residue" evidence="1">
    <location>
        <position position="1"/>
    </location>
</feature>
<reference evidence="1" key="1">
    <citation type="submission" date="2021-06" db="EMBL/GenBank/DDBJ databases">
        <authorList>
            <person name="Kallberg Y."/>
            <person name="Tangrot J."/>
            <person name="Rosling A."/>
        </authorList>
    </citation>
    <scope>NUCLEOTIDE SEQUENCE</scope>
    <source>
        <strain evidence="1">MA453B</strain>
    </source>
</reference>
<dbReference type="AlphaFoldDB" id="A0A9N9NHN7"/>